<organism evidence="1 2">
    <name type="scientific">Rubus argutus</name>
    <name type="common">Southern blackberry</name>
    <dbReference type="NCBI Taxonomy" id="59490"/>
    <lineage>
        <taxon>Eukaryota</taxon>
        <taxon>Viridiplantae</taxon>
        <taxon>Streptophyta</taxon>
        <taxon>Embryophyta</taxon>
        <taxon>Tracheophyta</taxon>
        <taxon>Spermatophyta</taxon>
        <taxon>Magnoliopsida</taxon>
        <taxon>eudicotyledons</taxon>
        <taxon>Gunneridae</taxon>
        <taxon>Pentapetalae</taxon>
        <taxon>rosids</taxon>
        <taxon>fabids</taxon>
        <taxon>Rosales</taxon>
        <taxon>Rosaceae</taxon>
        <taxon>Rosoideae</taxon>
        <taxon>Rosoideae incertae sedis</taxon>
        <taxon>Rubus</taxon>
    </lineage>
</organism>
<accession>A0AAW1XXQ6</accession>
<sequence>MIVMVAGSRCSLLDGRLVFWWWHHATPGIAQNFDTRLFVSRWQQQRHLDGFDPLRYGTVLNSGYLWISSIKDTKLHHFGRSLTVPSWWSLCKGCFGQWFGSV</sequence>
<dbReference type="EMBL" id="JBEDUW010000003">
    <property type="protein sequence ID" value="KAK9940710.1"/>
    <property type="molecule type" value="Genomic_DNA"/>
</dbReference>
<reference evidence="1 2" key="1">
    <citation type="journal article" date="2023" name="G3 (Bethesda)">
        <title>A chromosome-length genome assembly and annotation of blackberry (Rubus argutus, cv. 'Hillquist').</title>
        <authorList>
            <person name="Bruna T."/>
            <person name="Aryal R."/>
            <person name="Dudchenko O."/>
            <person name="Sargent D.J."/>
            <person name="Mead D."/>
            <person name="Buti M."/>
            <person name="Cavallini A."/>
            <person name="Hytonen T."/>
            <person name="Andres J."/>
            <person name="Pham M."/>
            <person name="Weisz D."/>
            <person name="Mascagni F."/>
            <person name="Usai G."/>
            <person name="Natali L."/>
            <person name="Bassil N."/>
            <person name="Fernandez G.E."/>
            <person name="Lomsadze A."/>
            <person name="Armour M."/>
            <person name="Olukolu B."/>
            <person name="Poorten T."/>
            <person name="Britton C."/>
            <person name="Davik J."/>
            <person name="Ashrafi H."/>
            <person name="Aiden E.L."/>
            <person name="Borodovsky M."/>
            <person name="Worthington M."/>
        </authorList>
    </citation>
    <scope>NUCLEOTIDE SEQUENCE [LARGE SCALE GENOMIC DNA]</scope>
    <source>
        <strain evidence="1">PI 553951</strain>
    </source>
</reference>
<proteinExistence type="predicted"/>
<evidence type="ECO:0000313" key="2">
    <source>
        <dbReference type="Proteomes" id="UP001457282"/>
    </source>
</evidence>
<dbReference type="AlphaFoldDB" id="A0AAW1XXQ6"/>
<dbReference type="Proteomes" id="UP001457282">
    <property type="component" value="Unassembled WGS sequence"/>
</dbReference>
<evidence type="ECO:0000313" key="1">
    <source>
        <dbReference type="EMBL" id="KAK9940710.1"/>
    </source>
</evidence>
<evidence type="ECO:0008006" key="3">
    <source>
        <dbReference type="Google" id="ProtNLM"/>
    </source>
</evidence>
<gene>
    <name evidence="1" type="ORF">M0R45_017355</name>
</gene>
<keyword evidence="2" id="KW-1185">Reference proteome</keyword>
<comment type="caution">
    <text evidence="1">The sequence shown here is derived from an EMBL/GenBank/DDBJ whole genome shotgun (WGS) entry which is preliminary data.</text>
</comment>
<protein>
    <recommendedName>
        <fullName evidence="3">Secreted protein</fullName>
    </recommendedName>
</protein>
<name>A0AAW1XXQ6_RUBAR</name>